<dbReference type="AlphaFoldDB" id="A0A8H7UWT8"/>
<feature type="non-terminal residue" evidence="2">
    <location>
        <position position="1"/>
    </location>
</feature>
<name>A0A8H7UWT8_9FUNG</name>
<sequence length="141" mass="16389">DSVNTENKYPSSSDKTLIEKELNEESVDDLGLLHELVSEFVGERYDENEKQCKNTNKQLYLDYGNEKDDNDSQVPVDNKHINKNNKPPDKTTPTSTYYACYICPYTVDNYSAFVLHLQMTHHITFKEETIHQHLKSDIKKS</sequence>
<evidence type="ECO:0000313" key="3">
    <source>
        <dbReference type="Proteomes" id="UP000650833"/>
    </source>
</evidence>
<organism evidence="2 3">
    <name type="scientific">Mucor plumbeus</name>
    <dbReference type="NCBI Taxonomy" id="97098"/>
    <lineage>
        <taxon>Eukaryota</taxon>
        <taxon>Fungi</taxon>
        <taxon>Fungi incertae sedis</taxon>
        <taxon>Mucoromycota</taxon>
        <taxon>Mucoromycotina</taxon>
        <taxon>Mucoromycetes</taxon>
        <taxon>Mucorales</taxon>
        <taxon>Mucorineae</taxon>
        <taxon>Mucoraceae</taxon>
        <taxon>Mucor</taxon>
    </lineage>
</organism>
<accession>A0A8H7UWT8</accession>
<evidence type="ECO:0000256" key="1">
    <source>
        <dbReference type="SAM" id="MobiDB-lite"/>
    </source>
</evidence>
<comment type="caution">
    <text evidence="2">The sequence shown here is derived from an EMBL/GenBank/DDBJ whole genome shotgun (WGS) entry which is preliminary data.</text>
</comment>
<dbReference type="EMBL" id="JAEPRC010000449">
    <property type="protein sequence ID" value="KAG2196972.1"/>
    <property type="molecule type" value="Genomic_DNA"/>
</dbReference>
<reference evidence="2" key="1">
    <citation type="submission" date="2020-12" db="EMBL/GenBank/DDBJ databases">
        <title>Metabolic potential, ecology and presence of endohyphal bacteria is reflected in genomic diversity of Mucoromycotina.</title>
        <authorList>
            <person name="Muszewska A."/>
            <person name="Okrasinska A."/>
            <person name="Steczkiewicz K."/>
            <person name="Drgas O."/>
            <person name="Orlowska M."/>
            <person name="Perlinska-Lenart U."/>
            <person name="Aleksandrzak-Piekarczyk T."/>
            <person name="Szatraj K."/>
            <person name="Zielenkiewicz U."/>
            <person name="Pilsyk S."/>
            <person name="Malc E."/>
            <person name="Mieczkowski P."/>
            <person name="Kruszewska J.S."/>
            <person name="Biernat P."/>
            <person name="Pawlowska J."/>
        </authorList>
    </citation>
    <scope>NUCLEOTIDE SEQUENCE</scope>
    <source>
        <strain evidence="2">CBS 226.32</strain>
    </source>
</reference>
<dbReference type="Proteomes" id="UP000650833">
    <property type="component" value="Unassembled WGS sequence"/>
</dbReference>
<keyword evidence="3" id="KW-1185">Reference proteome</keyword>
<protein>
    <submittedName>
        <fullName evidence="2">Uncharacterized protein</fullName>
    </submittedName>
</protein>
<proteinExistence type="predicted"/>
<evidence type="ECO:0000313" key="2">
    <source>
        <dbReference type="EMBL" id="KAG2196972.1"/>
    </source>
</evidence>
<feature type="region of interest" description="Disordered" evidence="1">
    <location>
        <begin position="63"/>
        <end position="92"/>
    </location>
</feature>
<gene>
    <name evidence="2" type="ORF">INT46_004117</name>
</gene>